<keyword evidence="5" id="KW-0802">TPR repeat</keyword>
<evidence type="ECO:0000313" key="7">
    <source>
        <dbReference type="EMBL" id="MBB5336839.1"/>
    </source>
</evidence>
<comment type="pathway">
    <text evidence="1">Protein modification; protein glycosylation.</text>
</comment>
<feature type="domain" description="O-GlcNAc transferase C-terminal" evidence="6">
    <location>
        <begin position="186"/>
        <end position="347"/>
    </location>
</feature>
<evidence type="ECO:0000313" key="8">
    <source>
        <dbReference type="Proteomes" id="UP000559117"/>
    </source>
</evidence>
<sequence>MENNNIKIYRKNLNEASQKADFKEILTISLKILEILPNDYQALLSIAKVYITSAKEKTALKIFKRLIALYGDKDWDIMYYLARAQYQMTETMGDVEPVKKLLQIPKLTKYQKEQTYDLFKRHYILTGDTGLALKYNKRCIEYSTDIDKKHDEYTNYLFNLHYLHNIKAEHLYKEHKKFNNLFSDIPQYEHKMERTGKKKKIRIGYISPDFHKHAVVLFVYHMLNKYDEKYFEVYCYAKCDEDDISRQIKSYVDKWTNILGMSDKNTADCIYNDKIDILFDLAGHTKGNSLAVMARKPAPIQICGIGYFNTTGLKAMDYFLTDVFCDEPGKNDKYFTEQLLYMPHSHFGYTAVDMSWKPKDAACLKNNYITFGSMNFFTKVNSQVIKVWQSILDKVPKSRLLLKDRTVMTPVVLAKIKKRWQKAGLDLNRVDFEIATPDYFKSYYKIDIALDTFPYPGGATTCDALYMGVPVITLKGQRHGARFGYSLLKNIGSIDDCIAYSLEDYVNKAVRLANNYQRINYLHLTLREKMQLSPIMNGYLYMQNLEKKYIEIWEKYTGIEFKINREDKIRSAEIYRQSMQHKQEINILKQLNNDKKFYSNMAEGYTGLGDTKKAAKYYLLASNSVNDIDEKRKNYSAYLFKLLFYKNDILKIVATHKAYQQFFTDVKKMPVKKSNNDKIRIAYISSDFRQNVMFSFYQAMFNKYDKGKFEVTCYCLNKEDVFTEQIKNKVDSWKNLFKVDILRAAKIINNDNNDILFDLSSHTAKNILSILAYKPVGIQISGLGYMGPIGLDAIDYYLSDRYICPNENEKYLPEKQIKMKQSVFCYTAKPDLPESIGAPCEKNNYITFGSFNNINKITDEVLQTWNKILQAVPNSILVLKDHSFISLDTRIEFQKRLENLMIDQQRIYLECADSFYMQRYLEMDIALDTFPYNGGGTTCDALYMGVPVISLVGNNYVSRMGNSILNNLNLGELIAENITEYVQKAINLVNDVELVNLLHKNLRIIMQRSPLMNEKKYIQELEEKYIQILKSRKVEK</sequence>
<dbReference type="InterPro" id="IPR011990">
    <property type="entry name" value="TPR-like_helical_dom_sf"/>
</dbReference>
<feature type="domain" description="O-GlcNAc transferase C-terminal" evidence="6">
    <location>
        <begin position="363"/>
        <end position="545"/>
    </location>
</feature>
<dbReference type="AlphaFoldDB" id="A0A840UIN6"/>
<accession>A0A840UIN6</accession>
<organism evidence="7 8">
    <name type="scientific">Pectinatus brassicae</name>
    <dbReference type="NCBI Taxonomy" id="862415"/>
    <lineage>
        <taxon>Bacteria</taxon>
        <taxon>Bacillati</taxon>
        <taxon>Bacillota</taxon>
        <taxon>Negativicutes</taxon>
        <taxon>Selenomonadales</taxon>
        <taxon>Selenomonadaceae</taxon>
        <taxon>Pectinatus</taxon>
    </lineage>
</organism>
<evidence type="ECO:0000256" key="3">
    <source>
        <dbReference type="ARBA" id="ARBA00022679"/>
    </source>
</evidence>
<evidence type="ECO:0000256" key="2">
    <source>
        <dbReference type="ARBA" id="ARBA00022676"/>
    </source>
</evidence>
<keyword evidence="3 7" id="KW-0808">Transferase</keyword>
<dbReference type="RefSeq" id="WP_183862141.1">
    <property type="nucleotide sequence ID" value="NZ_JACHFH010000025.1"/>
</dbReference>
<dbReference type="InterPro" id="IPR029489">
    <property type="entry name" value="OGT/SEC/SPY_C"/>
</dbReference>
<dbReference type="EMBL" id="JACHFH010000025">
    <property type="protein sequence ID" value="MBB5336839.1"/>
    <property type="molecule type" value="Genomic_DNA"/>
</dbReference>
<keyword evidence="4" id="KW-0677">Repeat</keyword>
<name>A0A840UIN6_9FIRM</name>
<keyword evidence="8" id="KW-1185">Reference proteome</keyword>
<dbReference type="SUPFAM" id="SSF48452">
    <property type="entry name" value="TPR-like"/>
    <property type="match status" value="1"/>
</dbReference>
<dbReference type="Gene3D" id="3.40.50.11380">
    <property type="match status" value="2"/>
</dbReference>
<keyword evidence="2" id="KW-0328">Glycosyltransferase</keyword>
<dbReference type="PANTHER" id="PTHR44835:SF1">
    <property type="entry name" value="PROTEIN O-GLCNAC TRANSFERASE"/>
    <property type="match status" value="1"/>
</dbReference>
<reference evidence="7 8" key="1">
    <citation type="submission" date="2020-08" db="EMBL/GenBank/DDBJ databases">
        <title>Genomic Encyclopedia of Type Strains, Phase IV (KMG-IV): sequencing the most valuable type-strain genomes for metagenomic binning, comparative biology and taxonomic classification.</title>
        <authorList>
            <person name="Goeker M."/>
        </authorList>
    </citation>
    <scope>NUCLEOTIDE SEQUENCE [LARGE SCALE GENOMIC DNA]</scope>
    <source>
        <strain evidence="7 8">DSM 24661</strain>
    </source>
</reference>
<dbReference type="Gene3D" id="3.40.50.2000">
    <property type="entry name" value="Glycogen Phosphorylase B"/>
    <property type="match status" value="2"/>
</dbReference>
<comment type="caution">
    <text evidence="7">The sequence shown here is derived from an EMBL/GenBank/DDBJ whole genome shotgun (WGS) entry which is preliminary data.</text>
</comment>
<evidence type="ECO:0000259" key="6">
    <source>
        <dbReference type="Pfam" id="PF13844"/>
    </source>
</evidence>
<proteinExistence type="predicted"/>
<gene>
    <name evidence="7" type="ORF">HNR32_001994</name>
</gene>
<evidence type="ECO:0000256" key="1">
    <source>
        <dbReference type="ARBA" id="ARBA00004922"/>
    </source>
</evidence>
<dbReference type="Gene3D" id="1.25.40.10">
    <property type="entry name" value="Tetratricopeptide repeat domain"/>
    <property type="match status" value="1"/>
</dbReference>
<feature type="domain" description="O-GlcNAc transferase C-terminal" evidence="6">
    <location>
        <begin position="672"/>
        <end position="825"/>
    </location>
</feature>
<evidence type="ECO:0000256" key="4">
    <source>
        <dbReference type="ARBA" id="ARBA00022737"/>
    </source>
</evidence>
<dbReference type="PANTHER" id="PTHR44835">
    <property type="entry name" value="UDP-N-ACETYLGLUCOSAMINE--PEPTIDE N-ACETYLGLUCOSAMINYLTRANSFERASE SPINDLY-RELATED"/>
    <property type="match status" value="1"/>
</dbReference>
<dbReference type="GO" id="GO:0016757">
    <property type="term" value="F:glycosyltransferase activity"/>
    <property type="evidence" value="ECO:0007669"/>
    <property type="project" value="UniProtKB-KW"/>
</dbReference>
<dbReference type="Pfam" id="PF13844">
    <property type="entry name" value="Glyco_transf_41"/>
    <property type="match status" value="4"/>
</dbReference>
<dbReference type="Proteomes" id="UP000559117">
    <property type="component" value="Unassembled WGS sequence"/>
</dbReference>
<dbReference type="InterPro" id="IPR051939">
    <property type="entry name" value="Glycosyltr_41/O-GlcNAc_trsf"/>
</dbReference>
<evidence type="ECO:0000256" key="5">
    <source>
        <dbReference type="ARBA" id="ARBA00022803"/>
    </source>
</evidence>
<feature type="domain" description="O-GlcNAc transferase C-terminal" evidence="6">
    <location>
        <begin position="844"/>
        <end position="1021"/>
    </location>
</feature>
<protein>
    <submittedName>
        <fullName evidence="7">Putative O-linked N-acetylglucosamine transferase (SPINDLY family)</fullName>
    </submittedName>
</protein>